<dbReference type="Pfam" id="PF14543">
    <property type="entry name" value="TAXi_N"/>
    <property type="match status" value="1"/>
</dbReference>
<dbReference type="FunFam" id="2.40.70.10:FF:000012">
    <property type="entry name" value="Aspartyl protease family protein 1"/>
    <property type="match status" value="1"/>
</dbReference>
<keyword evidence="8" id="KW-0472">Membrane</keyword>
<dbReference type="InterPro" id="IPR001461">
    <property type="entry name" value="Aspartic_peptidase_A1"/>
</dbReference>
<evidence type="ECO:0000313" key="16">
    <source>
        <dbReference type="EMBL" id="GMH06579.1"/>
    </source>
</evidence>
<accession>A0AAD3S992</accession>
<evidence type="ECO:0000256" key="1">
    <source>
        <dbReference type="ARBA" id="ARBA00004193"/>
    </source>
</evidence>
<dbReference type="GO" id="GO:0004190">
    <property type="term" value="F:aspartic-type endopeptidase activity"/>
    <property type="evidence" value="ECO:0007669"/>
    <property type="project" value="UniProtKB-KW"/>
</dbReference>
<comment type="subcellular location">
    <subcellularLocation>
        <location evidence="1">Cell membrane</location>
        <topology evidence="1">Lipid-anchor</topology>
    </subcellularLocation>
</comment>
<evidence type="ECO:0000256" key="4">
    <source>
        <dbReference type="ARBA" id="ARBA00022670"/>
    </source>
</evidence>
<dbReference type="InterPro" id="IPR032861">
    <property type="entry name" value="TAXi_N"/>
</dbReference>
<evidence type="ECO:0000256" key="9">
    <source>
        <dbReference type="ARBA" id="ARBA00023180"/>
    </source>
</evidence>
<keyword evidence="5 14" id="KW-0732">Signal</keyword>
<reference evidence="16" key="1">
    <citation type="submission" date="2023-05" db="EMBL/GenBank/DDBJ databases">
        <title>Nepenthes gracilis genome sequencing.</title>
        <authorList>
            <person name="Fukushima K."/>
        </authorList>
    </citation>
    <scope>NUCLEOTIDE SEQUENCE</scope>
    <source>
        <strain evidence="16">SING2019-196</strain>
    </source>
</reference>
<dbReference type="FunFam" id="2.40.70.10:FF:000014">
    <property type="entry name" value="Aspartyl protease family protein 1"/>
    <property type="match status" value="1"/>
</dbReference>
<dbReference type="PANTHER" id="PTHR13683:SF232">
    <property type="entry name" value="OS09G0542100 PROTEIN"/>
    <property type="match status" value="1"/>
</dbReference>
<dbReference type="PANTHER" id="PTHR13683">
    <property type="entry name" value="ASPARTYL PROTEASES"/>
    <property type="match status" value="1"/>
</dbReference>
<organism evidence="16 17">
    <name type="scientific">Nepenthes gracilis</name>
    <name type="common">Slender pitcher plant</name>
    <dbReference type="NCBI Taxonomy" id="150966"/>
    <lineage>
        <taxon>Eukaryota</taxon>
        <taxon>Viridiplantae</taxon>
        <taxon>Streptophyta</taxon>
        <taxon>Embryophyta</taxon>
        <taxon>Tracheophyta</taxon>
        <taxon>Spermatophyta</taxon>
        <taxon>Magnoliopsida</taxon>
        <taxon>eudicotyledons</taxon>
        <taxon>Gunneridae</taxon>
        <taxon>Pentapetalae</taxon>
        <taxon>Caryophyllales</taxon>
        <taxon>Nepenthaceae</taxon>
        <taxon>Nepenthes</taxon>
    </lineage>
</organism>
<dbReference type="Gene3D" id="2.40.70.10">
    <property type="entry name" value="Acid Proteases"/>
    <property type="match status" value="2"/>
</dbReference>
<dbReference type="GO" id="GO:0005886">
    <property type="term" value="C:plasma membrane"/>
    <property type="evidence" value="ECO:0007669"/>
    <property type="project" value="UniProtKB-SubCell"/>
</dbReference>
<evidence type="ECO:0000256" key="6">
    <source>
        <dbReference type="ARBA" id="ARBA00022750"/>
    </source>
</evidence>
<evidence type="ECO:0000256" key="11">
    <source>
        <dbReference type="PIRSR" id="PIRSR601461-1"/>
    </source>
</evidence>
<dbReference type="PROSITE" id="PS00141">
    <property type="entry name" value="ASP_PROTEASE"/>
    <property type="match status" value="2"/>
</dbReference>
<evidence type="ECO:0000313" key="17">
    <source>
        <dbReference type="Proteomes" id="UP001279734"/>
    </source>
</evidence>
<dbReference type="InterPro" id="IPR033121">
    <property type="entry name" value="PEPTIDASE_A1"/>
</dbReference>
<dbReference type="InterPro" id="IPR032799">
    <property type="entry name" value="TAXi_C"/>
</dbReference>
<dbReference type="AlphaFoldDB" id="A0AAD3S992"/>
<dbReference type="SUPFAM" id="SSF50630">
    <property type="entry name" value="Acid proteases"/>
    <property type="match status" value="1"/>
</dbReference>
<evidence type="ECO:0000256" key="14">
    <source>
        <dbReference type="SAM" id="SignalP"/>
    </source>
</evidence>
<evidence type="ECO:0000256" key="13">
    <source>
        <dbReference type="SAM" id="MobiDB-lite"/>
    </source>
</evidence>
<keyword evidence="6 12" id="KW-0064">Aspartyl protease</keyword>
<dbReference type="GO" id="GO:0006508">
    <property type="term" value="P:proteolysis"/>
    <property type="evidence" value="ECO:0007669"/>
    <property type="project" value="UniProtKB-KW"/>
</dbReference>
<keyword evidence="7 12" id="KW-0378">Hydrolase</keyword>
<dbReference type="PRINTS" id="PR00792">
    <property type="entry name" value="PEPSIN"/>
</dbReference>
<proteinExistence type="inferred from homology"/>
<evidence type="ECO:0000256" key="12">
    <source>
        <dbReference type="RuleBase" id="RU000454"/>
    </source>
</evidence>
<evidence type="ECO:0000256" key="10">
    <source>
        <dbReference type="ARBA" id="ARBA00023288"/>
    </source>
</evidence>
<comment type="caution">
    <text evidence="16">The sequence shown here is derived from an EMBL/GenBank/DDBJ whole genome shotgun (WGS) entry which is preliminary data.</text>
</comment>
<comment type="similarity">
    <text evidence="2 12">Belongs to the peptidase A1 family.</text>
</comment>
<name>A0AAD3S992_NEPGR</name>
<keyword evidence="3" id="KW-1003">Cell membrane</keyword>
<feature type="chain" id="PRO_5041963285" description="Peptidase A1 domain-containing protein" evidence="14">
    <location>
        <begin position="21"/>
        <end position="513"/>
    </location>
</feature>
<evidence type="ECO:0000256" key="3">
    <source>
        <dbReference type="ARBA" id="ARBA00022475"/>
    </source>
</evidence>
<protein>
    <recommendedName>
        <fullName evidence="15">Peptidase A1 domain-containing protein</fullName>
    </recommendedName>
</protein>
<dbReference type="PROSITE" id="PS51767">
    <property type="entry name" value="PEPTIDASE_A1"/>
    <property type="match status" value="1"/>
</dbReference>
<dbReference type="Proteomes" id="UP001279734">
    <property type="component" value="Unassembled WGS sequence"/>
</dbReference>
<dbReference type="InterPro" id="IPR001969">
    <property type="entry name" value="Aspartic_peptidase_AS"/>
</dbReference>
<evidence type="ECO:0000259" key="15">
    <source>
        <dbReference type="PROSITE" id="PS51767"/>
    </source>
</evidence>
<dbReference type="InterPro" id="IPR021109">
    <property type="entry name" value="Peptidase_aspartic_dom_sf"/>
</dbReference>
<feature type="domain" description="Peptidase A1" evidence="15">
    <location>
        <begin position="89"/>
        <end position="429"/>
    </location>
</feature>
<feature type="compositionally biased region" description="Polar residues" evidence="13">
    <location>
        <begin position="464"/>
        <end position="481"/>
    </location>
</feature>
<feature type="signal peptide" evidence="14">
    <location>
        <begin position="1"/>
        <end position="20"/>
    </location>
</feature>
<evidence type="ECO:0000256" key="2">
    <source>
        <dbReference type="ARBA" id="ARBA00007447"/>
    </source>
</evidence>
<dbReference type="EMBL" id="BSYO01000006">
    <property type="protein sequence ID" value="GMH06579.1"/>
    <property type="molecule type" value="Genomic_DNA"/>
</dbReference>
<feature type="active site" evidence="11">
    <location>
        <position position="312"/>
    </location>
</feature>
<sequence length="513" mass="56723">MLFLSTFILIFLSSYLNIRASNGHIFTFEMHHRYSENNYWPAKGTVEYYAELADSDRLFRGRKISEIEEPVTFSDGNATFRINSLGFLHYTMVTLGTPGMKFLVALDTGSDLFWVPCDCTKCAPIEGTTYGSDFELSIYNPKESSTSKKLSCNNSLCLYRNRCTGTFSHCPYVISYVSAETSTSGILFEDVLHLTTEEHHPKFVEASITFGCGQVQTGSFLDVAAPNGLFGLGMEKISVPTLLSRKGFIADSFSMCFGHDGVGRISFGDKGSPEQLETPFNVNPLHPTYNITVTQIQVGTAIINLDFTALFDSGTSFTYLVDPAFTELSETFNSQAKDRKHLYDSRIPFENCYEMSTDANTSLIPSVSLTMKGGSQFTVYDPIIVISTQSELVYCLAVIKSAELNIIGQNFMTGYHIVFNREKLTLGWQKSNCYDIQIQGSSAVERNSTSLPPAVAVEPGKRASPNSEQLTRSTPRNSIASPPSHIRSQEIMSLCFGLVFTLIIPIVTATSVI</sequence>
<gene>
    <name evidence="16" type="ORF">Nepgr_008419</name>
</gene>
<keyword evidence="4 12" id="KW-0645">Protease</keyword>
<feature type="region of interest" description="Disordered" evidence="13">
    <location>
        <begin position="455"/>
        <end position="483"/>
    </location>
</feature>
<feature type="active site" evidence="11">
    <location>
        <position position="107"/>
    </location>
</feature>
<keyword evidence="9" id="KW-0325">Glycoprotein</keyword>
<evidence type="ECO:0000256" key="5">
    <source>
        <dbReference type="ARBA" id="ARBA00022729"/>
    </source>
</evidence>
<keyword evidence="10" id="KW-0449">Lipoprotein</keyword>
<dbReference type="Pfam" id="PF14541">
    <property type="entry name" value="TAXi_C"/>
    <property type="match status" value="1"/>
</dbReference>
<evidence type="ECO:0000256" key="8">
    <source>
        <dbReference type="ARBA" id="ARBA00023136"/>
    </source>
</evidence>
<evidence type="ECO:0000256" key="7">
    <source>
        <dbReference type="ARBA" id="ARBA00022801"/>
    </source>
</evidence>
<keyword evidence="17" id="KW-1185">Reference proteome</keyword>